<dbReference type="AlphaFoldDB" id="A0AAU0UGT5"/>
<dbReference type="Proteomes" id="UP001329915">
    <property type="component" value="Chromosome"/>
</dbReference>
<feature type="domain" description="LysM" evidence="2">
    <location>
        <begin position="449"/>
        <end position="492"/>
    </location>
</feature>
<organism evidence="3 4">
    <name type="scientific">Metallumcola ferriviriculae</name>
    <dbReference type="NCBI Taxonomy" id="3039180"/>
    <lineage>
        <taxon>Bacteria</taxon>
        <taxon>Bacillati</taxon>
        <taxon>Bacillota</taxon>
        <taxon>Clostridia</taxon>
        <taxon>Neomoorellales</taxon>
        <taxon>Desulfitibacteraceae</taxon>
        <taxon>Metallumcola</taxon>
    </lineage>
</organism>
<proteinExistence type="predicted"/>
<dbReference type="SMART" id="SM00257">
    <property type="entry name" value="LysM"/>
    <property type="match status" value="1"/>
</dbReference>
<evidence type="ECO:0000313" key="4">
    <source>
        <dbReference type="Proteomes" id="UP001329915"/>
    </source>
</evidence>
<dbReference type="InterPro" id="IPR018392">
    <property type="entry name" value="LysM"/>
</dbReference>
<name>A0AAU0UGT5_9FIRM</name>
<dbReference type="RefSeq" id="WP_366923362.1">
    <property type="nucleotide sequence ID" value="NZ_CP121694.1"/>
</dbReference>
<dbReference type="Gene3D" id="3.10.350.10">
    <property type="entry name" value="LysM domain"/>
    <property type="match status" value="1"/>
</dbReference>
<dbReference type="InterPro" id="IPR028994">
    <property type="entry name" value="Integrin_alpha_N"/>
</dbReference>
<dbReference type="KEGG" id="dbc:MFMK1_000237"/>
<accession>A0AAU0UGT5</accession>
<sequence length="494" mass="54009">MSGLRYNNAWSGYKLGGRVTVAVGDVTGNGLTDIIGGTSEGLVFIFEWNGRTYRRRGLISIGRPVEVVALGDTDGDGINEIIVGTTGGVQVWTWTGASFQQVFRTNVGRITSIAVGDFDNDGLEEIAVTAGSRVLVYGFDGAEYDLVAELDFDRRVLVGAGDLSGNGRIELVVAFVGGRQISLFRWTGLQFVEVRSTNIGRTIAGPLFVGNVIDSFDEEIVVGVDSGSRFVVLERTANLRERFVSSSLGSQIQGFAAGDWDEDGDNELIVGTSRRVFIFQWDRTFTEIARINVEGTISSVAAGDVNDDGLLEIVVGTAQGNIFILRQQFEASTQFLIQEELTIPNGLPDAIKVAEARVSKTVVQEVRTIPGKIIVKGFFVVSVLYVGKPDRKVFEFDERVNFVHFIEAPGIGRGDFADVDVRVEFINTRFDPSMPREVEVVIVAEIRVFDHIVRQGETLVTLAQQYNSTVEEIQRINGLSGNQAFAGQKLKLPF</sequence>
<dbReference type="Pfam" id="PF13517">
    <property type="entry name" value="FG-GAP_3"/>
    <property type="match status" value="2"/>
</dbReference>
<dbReference type="SUPFAM" id="SSF69318">
    <property type="entry name" value="Integrin alpha N-terminal domain"/>
    <property type="match status" value="2"/>
</dbReference>
<dbReference type="EMBL" id="CP121694">
    <property type="protein sequence ID" value="WRO20467.1"/>
    <property type="molecule type" value="Genomic_DNA"/>
</dbReference>
<evidence type="ECO:0000256" key="1">
    <source>
        <dbReference type="ARBA" id="ARBA00022729"/>
    </source>
</evidence>
<keyword evidence="4" id="KW-1185">Reference proteome</keyword>
<dbReference type="Pfam" id="PF01476">
    <property type="entry name" value="LysM"/>
    <property type="match status" value="1"/>
</dbReference>
<dbReference type="PROSITE" id="PS51782">
    <property type="entry name" value="LYSM"/>
    <property type="match status" value="1"/>
</dbReference>
<evidence type="ECO:0000313" key="3">
    <source>
        <dbReference type="EMBL" id="WRO20467.1"/>
    </source>
</evidence>
<protein>
    <submittedName>
        <fullName evidence="3">FG-GAP-like repeat-containing protein</fullName>
    </submittedName>
</protein>
<evidence type="ECO:0000259" key="2">
    <source>
        <dbReference type="PROSITE" id="PS51782"/>
    </source>
</evidence>
<dbReference type="CDD" id="cd00118">
    <property type="entry name" value="LysM"/>
    <property type="match status" value="1"/>
</dbReference>
<gene>
    <name evidence="3" type="ORF">MFMK1_000237</name>
</gene>
<dbReference type="InterPro" id="IPR013517">
    <property type="entry name" value="FG-GAP"/>
</dbReference>
<dbReference type="PANTHER" id="PTHR46580">
    <property type="entry name" value="SENSOR KINASE-RELATED"/>
    <property type="match status" value="1"/>
</dbReference>
<dbReference type="Gene3D" id="2.130.10.130">
    <property type="entry name" value="Integrin alpha, N-terminal"/>
    <property type="match status" value="2"/>
</dbReference>
<dbReference type="InterPro" id="IPR024300">
    <property type="entry name" value="SipL_SPOCS_dom"/>
</dbReference>
<dbReference type="SUPFAM" id="SSF54106">
    <property type="entry name" value="LysM domain"/>
    <property type="match status" value="1"/>
</dbReference>
<keyword evidence="1" id="KW-0732">Signal</keyword>
<reference evidence="3 4" key="1">
    <citation type="submission" date="2023-04" db="EMBL/GenBank/DDBJ databases">
        <authorList>
            <person name="Hsu D."/>
        </authorList>
    </citation>
    <scope>NUCLEOTIDE SEQUENCE [LARGE SCALE GENOMIC DNA]</scope>
    <source>
        <strain evidence="3 4">MK1</strain>
    </source>
</reference>
<dbReference type="Pfam" id="PF12673">
    <property type="entry name" value="SipL"/>
    <property type="match status" value="1"/>
</dbReference>
<dbReference type="InterPro" id="IPR036779">
    <property type="entry name" value="LysM_dom_sf"/>
</dbReference>